<dbReference type="SUPFAM" id="SSF51905">
    <property type="entry name" value="FAD/NAD(P)-binding domain"/>
    <property type="match status" value="1"/>
</dbReference>
<dbReference type="PANTHER" id="PTHR43747:SF5">
    <property type="entry name" value="FAD-BINDING DOMAIN-CONTAINING PROTEIN"/>
    <property type="match status" value="1"/>
</dbReference>
<dbReference type="InterPro" id="IPR050816">
    <property type="entry name" value="Flavin-dep_Halogenase_NPB"/>
</dbReference>
<dbReference type="PANTHER" id="PTHR43747">
    <property type="entry name" value="FAD-BINDING PROTEIN"/>
    <property type="match status" value="1"/>
</dbReference>
<organism evidence="4 5">
    <name type="scientific">Nostoc favosum CHAB5714</name>
    <dbReference type="NCBI Taxonomy" id="2780399"/>
    <lineage>
        <taxon>Bacteria</taxon>
        <taxon>Bacillati</taxon>
        <taxon>Cyanobacteriota</taxon>
        <taxon>Cyanophyceae</taxon>
        <taxon>Nostocales</taxon>
        <taxon>Nostocaceae</taxon>
        <taxon>Nostoc</taxon>
        <taxon>Nostoc favosum</taxon>
    </lineage>
</organism>
<accession>A0ABS8ID33</accession>
<dbReference type="Gene3D" id="3.50.50.60">
    <property type="entry name" value="FAD/NAD(P)-binding domain"/>
    <property type="match status" value="1"/>
</dbReference>
<dbReference type="Proteomes" id="UP001199525">
    <property type="component" value="Unassembled WGS sequence"/>
</dbReference>
<evidence type="ECO:0000313" key="4">
    <source>
        <dbReference type="EMBL" id="MCC5602127.1"/>
    </source>
</evidence>
<dbReference type="Pfam" id="PF13450">
    <property type="entry name" value="NAD_binding_8"/>
    <property type="match status" value="1"/>
</dbReference>
<keyword evidence="5" id="KW-1185">Reference proteome</keyword>
<dbReference type="InterPro" id="IPR036188">
    <property type="entry name" value="FAD/NAD-bd_sf"/>
</dbReference>
<keyword evidence="1" id="KW-0560">Oxidoreductase</keyword>
<gene>
    <name evidence="4" type="ORF">LC586_23740</name>
</gene>
<dbReference type="RefSeq" id="WP_229487098.1">
    <property type="nucleotide sequence ID" value="NZ_JAIVFQ010000044.1"/>
</dbReference>
<dbReference type="PRINTS" id="PR00420">
    <property type="entry name" value="RNGMNOXGNASE"/>
</dbReference>
<evidence type="ECO:0000313" key="5">
    <source>
        <dbReference type="Proteomes" id="UP001199525"/>
    </source>
</evidence>
<keyword evidence="2" id="KW-0503">Monooxygenase</keyword>
<comment type="similarity">
    <text evidence="3">Belongs to the flavin-dependent halogenase family. Bacterial tryptophan halogenase subfamily.</text>
</comment>
<proteinExistence type="inferred from homology"/>
<name>A0ABS8ID33_9NOSO</name>
<dbReference type="EMBL" id="JAIVFQ010000044">
    <property type="protein sequence ID" value="MCC5602127.1"/>
    <property type="molecule type" value="Genomic_DNA"/>
</dbReference>
<evidence type="ECO:0000256" key="2">
    <source>
        <dbReference type="ARBA" id="ARBA00023033"/>
    </source>
</evidence>
<protein>
    <submittedName>
        <fullName evidence="4">NAD(P)/FAD-dependent oxidoreductase</fullName>
    </submittedName>
</protein>
<dbReference type="InterPro" id="IPR006905">
    <property type="entry name" value="Flavin_halogenase"/>
</dbReference>
<sequence>MQSNKHFDTIILGSGLAGSTLASILAKHGFSVLLIEKGSHPRFTIGEAMLPESAMWMWIVGERYGIPELKNLTDVNALRQYVSSGCGVKRLLGFVYHNEGEKQNPNQTHQLISPDFSFTSESHLYRPDVDHYMVKVAQSYGAVYRELTDVQEIDFHEDYVQVRTKDGKEYTARFLADGSGFRSLVAEKFNLREKPTRLKNNTRGIFTHVTNLPAYDDCVPKEDLPGLSCRWHQGTLHHVFDGGWIWVIPFDNHSLSESSLCSVGLMLNGYKYPEKGTDPEKEFYSIVERFPSIANHLKDLKPAMKWIGTDRIQYSSTKSVGHRFALLSHSQGFIDPLYSRGFISTFENVHALAGRLIEALKDDDFSVERFAYVDRLQTAKLNHNDQIVYNTFRSMANFELWNAMTQLWLAYLIFHDVNLFRSCMKYQSSGDISAFLDLGREEPFTGANAPFSKRFQPVLDSYQALLDKFEAGEIPPQEAANGMLSLLKKSELLPQSIYPWGDPAARHLDLAAHPELAKPLLFPEQDDAILLASPQDFQQKTLITT</sequence>
<reference evidence="4 5" key="1">
    <citation type="journal article" date="2021" name="Microorganisms">
        <title>Genome Evolution of Filamentous Cyanobacterium Nostoc Species: From Facultative Symbiosis to Free Living.</title>
        <authorList>
            <person name="Huo D."/>
            <person name="Li H."/>
            <person name="Cai F."/>
            <person name="Guo X."/>
            <person name="Qiao Z."/>
            <person name="Wang W."/>
            <person name="Yu G."/>
            <person name="Li R."/>
        </authorList>
    </citation>
    <scope>NUCLEOTIDE SEQUENCE [LARGE SCALE GENOMIC DNA]</scope>
    <source>
        <strain evidence="4 5">CHAB 5714</strain>
    </source>
</reference>
<evidence type="ECO:0000256" key="3">
    <source>
        <dbReference type="ARBA" id="ARBA00038396"/>
    </source>
</evidence>
<comment type="caution">
    <text evidence="4">The sequence shown here is derived from an EMBL/GenBank/DDBJ whole genome shotgun (WGS) entry which is preliminary data.</text>
</comment>
<evidence type="ECO:0000256" key="1">
    <source>
        <dbReference type="ARBA" id="ARBA00023002"/>
    </source>
</evidence>
<dbReference type="Pfam" id="PF04820">
    <property type="entry name" value="Trp_halogenase"/>
    <property type="match status" value="1"/>
</dbReference>